<organism evidence="2 3">
    <name type="scientific">Edaphochlamys debaryana</name>
    <dbReference type="NCBI Taxonomy" id="47281"/>
    <lineage>
        <taxon>Eukaryota</taxon>
        <taxon>Viridiplantae</taxon>
        <taxon>Chlorophyta</taxon>
        <taxon>core chlorophytes</taxon>
        <taxon>Chlorophyceae</taxon>
        <taxon>CS clade</taxon>
        <taxon>Chlamydomonadales</taxon>
        <taxon>Chlamydomonadales incertae sedis</taxon>
        <taxon>Edaphochlamys</taxon>
    </lineage>
</organism>
<evidence type="ECO:0000256" key="1">
    <source>
        <dbReference type="SAM" id="Coils"/>
    </source>
</evidence>
<dbReference type="EMBL" id="JAEHOE010000075">
    <property type="protein sequence ID" value="KAG2489218.1"/>
    <property type="molecule type" value="Genomic_DNA"/>
</dbReference>
<name>A0A835XUF2_9CHLO</name>
<evidence type="ECO:0000313" key="3">
    <source>
        <dbReference type="Proteomes" id="UP000612055"/>
    </source>
</evidence>
<accession>A0A835XUF2</accession>
<proteinExistence type="predicted"/>
<sequence>MFAADARSRAAALAEEVRQAAEARAAEARAIVLDREVAAREAVLKREVEARAAADVWAAEADQVAAQALEAVKARDAEARSAVDAKGAQAALDADRAWAQAEAMAAAARATVEAEAAEVAAAVETRTAEATAAVAALEAAAKAAVDAKVTEARATVDARDAAAFAAAATHEAAAWAAVEAKEAAARAAVEARAEAARSAVEARAEAARSAGQQRLGSFIWMAPKRARMSAEWPTAHPAANSGASCVAVQREGDAYIIQIQVPGKLEPSRLPVFDGGPFDKLWPAVSLPTVILVAELSTGLEEFFTRLLRADGPHCMSLVIEPLSVLISEARPVRLSTSVENLRQSAVVQEQYVIFQLFLSFLDTFFHGTGGMLNRPDGTDAVEALAGPQGWRRSSEVRACVEAWARSQSLAGPQEAIAAEEQQEAQRLLSRVALRDPAHVAKRTQGDARFPYMCSGGRPKIGGARLTRLSQLSCIPKSCGRDRGCRLGFLVLSDLLQTVYALLEALDPKLRASVKPLIGDLLLELDGKGPRVEGVPDAVRAAVAAATASCARGWREAAERMDAWREAVQQSAVLAGLRGADDAPVLLTPLEALRRMQRAAQEGFAVQVDEAAALAA</sequence>
<comment type="caution">
    <text evidence="2">The sequence shown here is derived from an EMBL/GenBank/DDBJ whole genome shotgun (WGS) entry which is preliminary data.</text>
</comment>
<dbReference type="AlphaFoldDB" id="A0A835XUF2"/>
<keyword evidence="1" id="KW-0175">Coiled coil</keyword>
<keyword evidence="3" id="KW-1185">Reference proteome</keyword>
<feature type="coiled-coil region" evidence="1">
    <location>
        <begin position="3"/>
        <end position="31"/>
    </location>
</feature>
<protein>
    <submittedName>
        <fullName evidence="2">Uncharacterized protein</fullName>
    </submittedName>
</protein>
<evidence type="ECO:0000313" key="2">
    <source>
        <dbReference type="EMBL" id="KAG2489218.1"/>
    </source>
</evidence>
<dbReference type="Proteomes" id="UP000612055">
    <property type="component" value="Unassembled WGS sequence"/>
</dbReference>
<gene>
    <name evidence="2" type="ORF">HYH03_012241</name>
</gene>
<reference evidence="2" key="1">
    <citation type="journal article" date="2020" name="bioRxiv">
        <title>Comparative genomics of Chlamydomonas.</title>
        <authorList>
            <person name="Craig R.J."/>
            <person name="Hasan A.R."/>
            <person name="Ness R.W."/>
            <person name="Keightley P.D."/>
        </authorList>
    </citation>
    <scope>NUCLEOTIDE SEQUENCE</scope>
    <source>
        <strain evidence="2">CCAP 11/70</strain>
    </source>
</reference>